<keyword evidence="3" id="KW-1185">Reference proteome</keyword>
<feature type="region of interest" description="Disordered" evidence="1">
    <location>
        <begin position="626"/>
        <end position="675"/>
    </location>
</feature>
<reference evidence="2" key="2">
    <citation type="submission" date="2021-09" db="EMBL/GenBank/DDBJ databases">
        <authorList>
            <person name="Jia N."/>
            <person name="Wang J."/>
            <person name="Shi W."/>
            <person name="Du L."/>
            <person name="Sun Y."/>
            <person name="Zhan W."/>
            <person name="Jiang J."/>
            <person name="Wang Q."/>
            <person name="Zhang B."/>
            <person name="Ji P."/>
            <person name="Sakyi L.B."/>
            <person name="Cui X."/>
            <person name="Yuan T."/>
            <person name="Jiang B."/>
            <person name="Yang W."/>
            <person name="Lam T.T.-Y."/>
            <person name="Chang Q."/>
            <person name="Ding S."/>
            <person name="Wang X."/>
            <person name="Zhu J."/>
            <person name="Ruan X."/>
            <person name="Zhao L."/>
            <person name="Wei J."/>
            <person name="Que T."/>
            <person name="Du C."/>
            <person name="Cheng J."/>
            <person name="Dai P."/>
            <person name="Han X."/>
            <person name="Huang E."/>
            <person name="Gao Y."/>
            <person name="Liu J."/>
            <person name="Shao H."/>
            <person name="Ye R."/>
            <person name="Li L."/>
            <person name="Wei W."/>
            <person name="Wang X."/>
            <person name="Wang C."/>
            <person name="Huo Q."/>
            <person name="Li W."/>
            <person name="Guo W."/>
            <person name="Chen H."/>
            <person name="Chen S."/>
            <person name="Zhou L."/>
            <person name="Zhou L."/>
            <person name="Ni X."/>
            <person name="Tian J."/>
            <person name="Zhou Y."/>
            <person name="Sheng Y."/>
            <person name="Liu T."/>
            <person name="Pan Y."/>
            <person name="Xia L."/>
            <person name="Li J."/>
            <person name="Zhao F."/>
            <person name="Cao W."/>
        </authorList>
    </citation>
    <scope>NUCLEOTIDE SEQUENCE</scope>
    <source>
        <strain evidence="2">Rmic-2018</strain>
        <tissue evidence="2">Larvae</tissue>
    </source>
</reference>
<dbReference type="AlphaFoldDB" id="A0A9J6EVV1"/>
<accession>A0A9J6EVV1</accession>
<feature type="compositionally biased region" description="Polar residues" evidence="1">
    <location>
        <begin position="201"/>
        <end position="226"/>
    </location>
</feature>
<evidence type="ECO:0000313" key="2">
    <source>
        <dbReference type="EMBL" id="KAH8038293.1"/>
    </source>
</evidence>
<name>A0A9J6EVV1_RHIMP</name>
<gene>
    <name evidence="2" type="ORF">HPB51_000598</name>
</gene>
<feature type="compositionally biased region" description="Low complexity" evidence="1">
    <location>
        <begin position="662"/>
        <end position="675"/>
    </location>
</feature>
<proteinExistence type="predicted"/>
<feature type="region of interest" description="Disordered" evidence="1">
    <location>
        <begin position="152"/>
        <end position="242"/>
    </location>
</feature>
<evidence type="ECO:0008006" key="4">
    <source>
        <dbReference type="Google" id="ProtNLM"/>
    </source>
</evidence>
<comment type="caution">
    <text evidence="2">The sequence shown here is derived from an EMBL/GenBank/DDBJ whole genome shotgun (WGS) entry which is preliminary data.</text>
</comment>
<feature type="compositionally biased region" description="Basic and acidic residues" evidence="1">
    <location>
        <begin position="152"/>
        <end position="161"/>
    </location>
</feature>
<dbReference type="EMBL" id="JABSTU010000001">
    <property type="protein sequence ID" value="KAH8038293.1"/>
    <property type="molecule type" value="Genomic_DNA"/>
</dbReference>
<sequence>MVRSADPAEFQGCQQDLRSTSFSVVESYPIAANQLLRPGFAGTGADWDTFLRKYTNGTYSKDEVFNCILDVGTMLYNLFESKSVGKEGMQYLVAWTFYRELSESTDLFWFLRDRSANEVCYEHVNKEAVAVCAGLCSACHLSLSSEQLQEDRKRWEEDFRDTPTPSGPRSNPRMALQAPSKVRSRRGATLTLTRRACTSTMQRPAQHSTPTTTDALSVSPVSSGRTVDTAVPPLSTSGNVTSPAPTTIQQQAAFLNSAHGPATCNAGGASATLSLIGTQTPEPESRNAALALQSTTPAALPTLSASGLPIEISESFDKRVSTSVVPSIAKVLPSITSAADLSTEMDFTASQINEDNTPSPEGSWNTVSANQKPASTARPRSELITVGIQLPPGTLTPKLPLYDLLSTIIAAANLSPKTSAEVTLQAKPAQSLVFLKTHSPLTAHLLLSLTSLELNGKPITIKPYAPSPPISCLGVIHNVGGHFTTSQLLHDFESFTSDILATRMMGSTESALIIFAGTIIPHFVYFKRVSFRCRPHKPKPPTCTRCLAIGHRAHQCPRHSVPAKCRRCASPLPADPDAHVCTQPWCIHCQVNTHTSLDSTCPYLLAKQRDCAKAAFLCRIAMRRATQPSPPSSSAHEFLSPPATSPPGSYATKVKGTPPMCTSSSNTPSPSLSNESRSFDLRLAMLERNQREQQRVSDELQQKILALTQTLATTTSSLTSQLTELNKQLTTLTTPTSSSHVTKVADMVETTTTAHHTRSVQLENSIVRILTTLETQSKQLESFTYMLNSLQESLPPAKKKERARVGASSTSNT</sequence>
<protein>
    <recommendedName>
        <fullName evidence="4">CCHC-type domain-containing protein</fullName>
    </recommendedName>
</protein>
<reference evidence="2" key="1">
    <citation type="journal article" date="2020" name="Cell">
        <title>Large-Scale Comparative Analyses of Tick Genomes Elucidate Their Genetic Diversity and Vector Capacities.</title>
        <authorList>
            <consortium name="Tick Genome and Microbiome Consortium (TIGMIC)"/>
            <person name="Jia N."/>
            <person name="Wang J."/>
            <person name="Shi W."/>
            <person name="Du L."/>
            <person name="Sun Y."/>
            <person name="Zhan W."/>
            <person name="Jiang J.F."/>
            <person name="Wang Q."/>
            <person name="Zhang B."/>
            <person name="Ji P."/>
            <person name="Bell-Sakyi L."/>
            <person name="Cui X.M."/>
            <person name="Yuan T.T."/>
            <person name="Jiang B.G."/>
            <person name="Yang W.F."/>
            <person name="Lam T.T."/>
            <person name="Chang Q.C."/>
            <person name="Ding S.J."/>
            <person name="Wang X.J."/>
            <person name="Zhu J.G."/>
            <person name="Ruan X.D."/>
            <person name="Zhao L."/>
            <person name="Wei J.T."/>
            <person name="Ye R.Z."/>
            <person name="Que T.C."/>
            <person name="Du C.H."/>
            <person name="Zhou Y.H."/>
            <person name="Cheng J.X."/>
            <person name="Dai P.F."/>
            <person name="Guo W.B."/>
            <person name="Han X.H."/>
            <person name="Huang E.J."/>
            <person name="Li L.F."/>
            <person name="Wei W."/>
            <person name="Gao Y.C."/>
            <person name="Liu J.Z."/>
            <person name="Shao H.Z."/>
            <person name="Wang X."/>
            <person name="Wang C.C."/>
            <person name="Yang T.C."/>
            <person name="Huo Q.B."/>
            <person name="Li W."/>
            <person name="Chen H.Y."/>
            <person name="Chen S.E."/>
            <person name="Zhou L.G."/>
            <person name="Ni X.B."/>
            <person name="Tian J.H."/>
            <person name="Sheng Y."/>
            <person name="Liu T."/>
            <person name="Pan Y.S."/>
            <person name="Xia L.Y."/>
            <person name="Li J."/>
            <person name="Zhao F."/>
            <person name="Cao W.C."/>
        </authorList>
    </citation>
    <scope>NUCLEOTIDE SEQUENCE</scope>
    <source>
        <strain evidence="2">Rmic-2018</strain>
    </source>
</reference>
<evidence type="ECO:0000313" key="3">
    <source>
        <dbReference type="Proteomes" id="UP000821866"/>
    </source>
</evidence>
<feature type="compositionally biased region" description="Polar residues" evidence="1">
    <location>
        <begin position="351"/>
        <end position="374"/>
    </location>
</feature>
<evidence type="ECO:0000256" key="1">
    <source>
        <dbReference type="SAM" id="MobiDB-lite"/>
    </source>
</evidence>
<feature type="compositionally biased region" description="Low complexity" evidence="1">
    <location>
        <begin position="187"/>
        <end position="200"/>
    </location>
</feature>
<dbReference type="Proteomes" id="UP000821866">
    <property type="component" value="Chromosome 1"/>
</dbReference>
<organism evidence="2 3">
    <name type="scientific">Rhipicephalus microplus</name>
    <name type="common">Cattle tick</name>
    <name type="synonym">Boophilus microplus</name>
    <dbReference type="NCBI Taxonomy" id="6941"/>
    <lineage>
        <taxon>Eukaryota</taxon>
        <taxon>Metazoa</taxon>
        <taxon>Ecdysozoa</taxon>
        <taxon>Arthropoda</taxon>
        <taxon>Chelicerata</taxon>
        <taxon>Arachnida</taxon>
        <taxon>Acari</taxon>
        <taxon>Parasitiformes</taxon>
        <taxon>Ixodida</taxon>
        <taxon>Ixodoidea</taxon>
        <taxon>Ixodidae</taxon>
        <taxon>Rhipicephalinae</taxon>
        <taxon>Rhipicephalus</taxon>
        <taxon>Boophilus</taxon>
    </lineage>
</organism>
<feature type="region of interest" description="Disordered" evidence="1">
    <location>
        <begin position="351"/>
        <end position="378"/>
    </location>
</feature>
<feature type="region of interest" description="Disordered" evidence="1">
    <location>
        <begin position="794"/>
        <end position="813"/>
    </location>
</feature>